<evidence type="ECO:0000259" key="7">
    <source>
        <dbReference type="PROSITE" id="PS50109"/>
    </source>
</evidence>
<evidence type="ECO:0000313" key="8">
    <source>
        <dbReference type="EMBL" id="ROP84672.1"/>
    </source>
</evidence>
<dbReference type="EC" id="2.7.13.3" evidence="2"/>
<dbReference type="Proteomes" id="UP000278222">
    <property type="component" value="Unassembled WGS sequence"/>
</dbReference>
<dbReference type="SUPFAM" id="SSF55874">
    <property type="entry name" value="ATPase domain of HSP90 chaperone/DNA topoisomerase II/histidine kinase"/>
    <property type="match status" value="1"/>
</dbReference>
<dbReference type="EMBL" id="RJKX01000015">
    <property type="protein sequence ID" value="ROP84672.1"/>
    <property type="molecule type" value="Genomic_DNA"/>
</dbReference>
<dbReference type="AlphaFoldDB" id="A0A3N1KZ26"/>
<evidence type="ECO:0000256" key="1">
    <source>
        <dbReference type="ARBA" id="ARBA00000085"/>
    </source>
</evidence>
<dbReference type="SMART" id="SM00388">
    <property type="entry name" value="HisKA"/>
    <property type="match status" value="1"/>
</dbReference>
<dbReference type="PANTHER" id="PTHR43711:SF31">
    <property type="entry name" value="HISTIDINE KINASE"/>
    <property type="match status" value="1"/>
</dbReference>
<reference evidence="8 9" key="1">
    <citation type="submission" date="2018-11" db="EMBL/GenBank/DDBJ databases">
        <title>Genomic Encyclopedia of Type Strains, Phase IV (KMG-IV): sequencing the most valuable type-strain genomes for metagenomic binning, comparative biology and taxonomic classification.</title>
        <authorList>
            <person name="Goeker M."/>
        </authorList>
    </citation>
    <scope>NUCLEOTIDE SEQUENCE [LARGE SCALE GENOMIC DNA]</scope>
    <source>
        <strain evidence="8 9">DSM 5900</strain>
    </source>
</reference>
<name>A0A3N1KZ26_9PROT</name>
<protein>
    <recommendedName>
        <fullName evidence="2">histidine kinase</fullName>
        <ecNumber evidence="2">2.7.13.3</ecNumber>
    </recommendedName>
</protein>
<dbReference type="Pfam" id="PF02518">
    <property type="entry name" value="HATPase_c"/>
    <property type="match status" value="1"/>
</dbReference>
<dbReference type="CDD" id="cd00082">
    <property type="entry name" value="HisKA"/>
    <property type="match status" value="1"/>
</dbReference>
<keyword evidence="6" id="KW-0902">Two-component regulatory system</keyword>
<evidence type="ECO:0000313" key="9">
    <source>
        <dbReference type="Proteomes" id="UP000278222"/>
    </source>
</evidence>
<dbReference type="InterPro" id="IPR003661">
    <property type="entry name" value="HisK_dim/P_dom"/>
</dbReference>
<evidence type="ECO:0000256" key="3">
    <source>
        <dbReference type="ARBA" id="ARBA00022553"/>
    </source>
</evidence>
<evidence type="ECO:0000256" key="2">
    <source>
        <dbReference type="ARBA" id="ARBA00012438"/>
    </source>
</evidence>
<feature type="domain" description="Histidine kinase" evidence="7">
    <location>
        <begin position="243"/>
        <end position="463"/>
    </location>
</feature>
<dbReference type="PRINTS" id="PR00344">
    <property type="entry name" value="BCTRLSENSOR"/>
</dbReference>
<dbReference type="Gene3D" id="3.30.450.20">
    <property type="entry name" value="PAS domain"/>
    <property type="match status" value="1"/>
</dbReference>
<dbReference type="InterPro" id="IPR003594">
    <property type="entry name" value="HATPase_dom"/>
</dbReference>
<evidence type="ECO:0000256" key="6">
    <source>
        <dbReference type="ARBA" id="ARBA00023012"/>
    </source>
</evidence>
<organism evidence="8 9">
    <name type="scientific">Stella humosa</name>
    <dbReference type="NCBI Taxonomy" id="94"/>
    <lineage>
        <taxon>Bacteria</taxon>
        <taxon>Pseudomonadati</taxon>
        <taxon>Pseudomonadota</taxon>
        <taxon>Alphaproteobacteria</taxon>
        <taxon>Rhodospirillales</taxon>
        <taxon>Stellaceae</taxon>
        <taxon>Stella</taxon>
    </lineage>
</organism>
<dbReference type="PROSITE" id="PS50109">
    <property type="entry name" value="HIS_KIN"/>
    <property type="match status" value="1"/>
</dbReference>
<dbReference type="PANTHER" id="PTHR43711">
    <property type="entry name" value="TWO-COMPONENT HISTIDINE KINASE"/>
    <property type="match status" value="1"/>
</dbReference>
<dbReference type="InterPro" id="IPR005467">
    <property type="entry name" value="His_kinase_dom"/>
</dbReference>
<dbReference type="InterPro" id="IPR004358">
    <property type="entry name" value="Sig_transdc_His_kin-like_C"/>
</dbReference>
<dbReference type="SUPFAM" id="SSF47384">
    <property type="entry name" value="Homodimeric domain of signal transducing histidine kinase"/>
    <property type="match status" value="1"/>
</dbReference>
<dbReference type="InterPro" id="IPR050736">
    <property type="entry name" value="Sensor_HK_Regulatory"/>
</dbReference>
<accession>A0A3N1KZ26</accession>
<keyword evidence="4" id="KW-0808">Transferase</keyword>
<dbReference type="InterPro" id="IPR036097">
    <property type="entry name" value="HisK_dim/P_sf"/>
</dbReference>
<comment type="catalytic activity">
    <reaction evidence="1">
        <text>ATP + protein L-histidine = ADP + protein N-phospho-L-histidine.</text>
        <dbReference type="EC" id="2.7.13.3"/>
    </reaction>
</comment>
<dbReference type="Gene3D" id="3.30.565.10">
    <property type="entry name" value="Histidine kinase-like ATPase, C-terminal domain"/>
    <property type="match status" value="1"/>
</dbReference>
<gene>
    <name evidence="8" type="ORF">EDC65_4027</name>
</gene>
<evidence type="ECO:0000256" key="5">
    <source>
        <dbReference type="ARBA" id="ARBA00022777"/>
    </source>
</evidence>
<keyword evidence="5 8" id="KW-0418">Kinase</keyword>
<comment type="caution">
    <text evidence="8">The sequence shown here is derived from an EMBL/GenBank/DDBJ whole genome shotgun (WGS) entry which is preliminary data.</text>
</comment>
<evidence type="ECO:0000256" key="4">
    <source>
        <dbReference type="ARBA" id="ARBA00022679"/>
    </source>
</evidence>
<dbReference type="RefSeq" id="WP_170216604.1">
    <property type="nucleotide sequence ID" value="NZ_AP019700.1"/>
</dbReference>
<keyword evidence="9" id="KW-1185">Reference proteome</keyword>
<keyword evidence="3" id="KW-0597">Phosphoprotein</keyword>
<dbReference type="Pfam" id="PF00512">
    <property type="entry name" value="HisKA"/>
    <property type="match status" value="1"/>
</dbReference>
<dbReference type="GO" id="GO:0000155">
    <property type="term" value="F:phosphorelay sensor kinase activity"/>
    <property type="evidence" value="ECO:0007669"/>
    <property type="project" value="InterPro"/>
</dbReference>
<dbReference type="SMART" id="SM00387">
    <property type="entry name" value="HATPase_c"/>
    <property type="match status" value="1"/>
</dbReference>
<dbReference type="InterPro" id="IPR036890">
    <property type="entry name" value="HATPase_C_sf"/>
</dbReference>
<dbReference type="Pfam" id="PF12860">
    <property type="entry name" value="PAS_7"/>
    <property type="match status" value="1"/>
</dbReference>
<proteinExistence type="predicted"/>
<dbReference type="Gene3D" id="1.10.287.130">
    <property type="match status" value="1"/>
</dbReference>
<sequence>MSSSDGSGDQGADDLAPPTAVRFDEILDRVIEAVAVIGPSGDLLYANAVWHRLADRAGEPAAATLARLEALPHFAVRSYPADGRARLVLVRHDEAHVLREAIDHLDSTLAIYDKAERFCYGNAAFHRRYAHHGDDSELIGRTFEELLRATVAAGQLPEPQTSTDPEGYVRRRLAEFRDWRQTDSERLLPSGQWDLLRTRFTPSGLRLTMRTDISAQKRTQDELRRAMERLEVEGAARARFVASLSHDLRTPLSAVLGYAELIETEVMGPLGSSKYHEYAALIRQSGSQLLQLVEGLLEMSRSEAGRGELAAEPVDLSALLRAEVLAIEAQARTGRSQLVLVLPDIVPLLLADPRMVRQMIQALAGNAIRHTPDGAVTISVRQRADGGLDIAVSDTGAGIPPDVLSRLGTPYFQGASPDGNRPAGPGLGLAIVKDLMRLHEGELVLASTPGRGTVATLRFPAGRTPAPTVEDPA</sequence>